<dbReference type="PROSITE" id="PS51352">
    <property type="entry name" value="THIOREDOXIN_2"/>
    <property type="match status" value="1"/>
</dbReference>
<dbReference type="GO" id="GO:0016491">
    <property type="term" value="F:oxidoreductase activity"/>
    <property type="evidence" value="ECO:0007669"/>
    <property type="project" value="UniProtKB-KW"/>
</dbReference>
<evidence type="ECO:0000313" key="9">
    <source>
        <dbReference type="Proteomes" id="UP000034235"/>
    </source>
</evidence>
<evidence type="ECO:0000313" key="8">
    <source>
        <dbReference type="EMBL" id="KKQ67353.1"/>
    </source>
</evidence>
<dbReference type="Proteomes" id="UP000034235">
    <property type="component" value="Unassembled WGS sequence"/>
</dbReference>
<evidence type="ECO:0000256" key="2">
    <source>
        <dbReference type="ARBA" id="ARBA00022729"/>
    </source>
</evidence>
<keyword evidence="4" id="KW-1015">Disulfide bond</keyword>
<evidence type="ECO:0000256" key="1">
    <source>
        <dbReference type="ARBA" id="ARBA00005791"/>
    </source>
</evidence>
<evidence type="ECO:0000259" key="7">
    <source>
        <dbReference type="PROSITE" id="PS51352"/>
    </source>
</evidence>
<dbReference type="SUPFAM" id="SSF52833">
    <property type="entry name" value="Thioredoxin-like"/>
    <property type="match status" value="1"/>
</dbReference>
<protein>
    <submittedName>
        <fullName evidence="8">Na+/H+ antiporter, NhaA family protein, nonfunctional</fullName>
    </submittedName>
</protein>
<keyword evidence="6" id="KW-0472">Membrane</keyword>
<keyword evidence="6" id="KW-1133">Transmembrane helix</keyword>
<dbReference type="Gene3D" id="3.40.30.10">
    <property type="entry name" value="Glutaredoxin"/>
    <property type="match status" value="1"/>
</dbReference>
<evidence type="ECO:0000256" key="6">
    <source>
        <dbReference type="SAM" id="Phobius"/>
    </source>
</evidence>
<dbReference type="InterPro" id="IPR036249">
    <property type="entry name" value="Thioredoxin-like_sf"/>
</dbReference>
<dbReference type="PANTHER" id="PTHR13887:SF14">
    <property type="entry name" value="DISULFIDE BOND FORMATION PROTEIN D"/>
    <property type="match status" value="1"/>
</dbReference>
<keyword evidence="3" id="KW-0560">Oxidoreductase</keyword>
<comment type="similarity">
    <text evidence="1">Belongs to the thioredoxin family. DsbA subfamily.</text>
</comment>
<dbReference type="AlphaFoldDB" id="A0A0G0JI22"/>
<comment type="caution">
    <text evidence="8">The sequence shown here is derived from an EMBL/GenBank/DDBJ whole genome shotgun (WGS) entry which is preliminary data.</text>
</comment>
<organism evidence="8 9">
    <name type="scientific">Candidatus Daviesbacteria bacterium GW2011_GWA2_38_24</name>
    <dbReference type="NCBI Taxonomy" id="1618422"/>
    <lineage>
        <taxon>Bacteria</taxon>
        <taxon>Candidatus Daviesiibacteriota</taxon>
    </lineage>
</organism>
<dbReference type="Pfam" id="PF13462">
    <property type="entry name" value="Thioredoxin_4"/>
    <property type="match status" value="1"/>
</dbReference>
<feature type="domain" description="Thioredoxin" evidence="7">
    <location>
        <begin position="23"/>
        <end position="214"/>
    </location>
</feature>
<evidence type="ECO:0000256" key="5">
    <source>
        <dbReference type="ARBA" id="ARBA00023284"/>
    </source>
</evidence>
<feature type="transmembrane region" description="Helical" evidence="6">
    <location>
        <begin position="7"/>
        <end position="26"/>
    </location>
</feature>
<dbReference type="EMBL" id="LBUP01000001">
    <property type="protein sequence ID" value="KKQ67353.1"/>
    <property type="molecule type" value="Genomic_DNA"/>
</dbReference>
<reference evidence="8 9" key="1">
    <citation type="journal article" date="2015" name="Nature">
        <title>rRNA introns, odd ribosomes, and small enigmatic genomes across a large radiation of phyla.</title>
        <authorList>
            <person name="Brown C.T."/>
            <person name="Hug L.A."/>
            <person name="Thomas B.C."/>
            <person name="Sharon I."/>
            <person name="Castelle C.J."/>
            <person name="Singh A."/>
            <person name="Wilkins M.J."/>
            <person name="Williams K.H."/>
            <person name="Banfield J.F."/>
        </authorList>
    </citation>
    <scope>NUCLEOTIDE SEQUENCE [LARGE SCALE GENOMIC DNA]</scope>
</reference>
<gene>
    <name evidence="8" type="ORF">US86_C0001G0280</name>
</gene>
<sequence>MKTETKVLSGFLIAIAALLLGGVFFLSKNNPNAQVTSDGTVYQIDYSKGYKIGSDSAKVKVVEFSDFECPACKAAEPAIKNVISSNGDNVQFIYRHFPLPQHLNGKIAAAFAEAAGEQGKFWEAHDKLFETQNEWSNLSDPTDFYLIIAKELNLDEEKIKKVLSANQYSEKIQADINEGNSLGVNSTPTFYVNGKKATLTSFSDLQTAVEAALSL</sequence>
<dbReference type="InterPro" id="IPR012336">
    <property type="entry name" value="Thioredoxin-like_fold"/>
</dbReference>
<keyword evidence="2" id="KW-0732">Signal</keyword>
<proteinExistence type="inferred from homology"/>
<dbReference type="InterPro" id="IPR013766">
    <property type="entry name" value="Thioredoxin_domain"/>
</dbReference>
<accession>A0A0G0JI22</accession>
<name>A0A0G0JI22_9BACT</name>
<evidence type="ECO:0000256" key="4">
    <source>
        <dbReference type="ARBA" id="ARBA00023157"/>
    </source>
</evidence>
<dbReference type="PANTHER" id="PTHR13887">
    <property type="entry name" value="GLUTATHIONE S-TRANSFERASE KAPPA"/>
    <property type="match status" value="1"/>
</dbReference>
<keyword evidence="6" id="KW-0812">Transmembrane</keyword>
<evidence type="ECO:0000256" key="3">
    <source>
        <dbReference type="ARBA" id="ARBA00023002"/>
    </source>
</evidence>
<keyword evidence="5" id="KW-0676">Redox-active center</keyword>